<accession>A0A8K0CFC1</accession>
<dbReference type="PRINTS" id="PR00786">
    <property type="entry name" value="NEPRILYSIN"/>
</dbReference>
<evidence type="ECO:0000256" key="4">
    <source>
        <dbReference type="ARBA" id="ARBA00022670"/>
    </source>
</evidence>
<evidence type="ECO:0000256" key="5">
    <source>
        <dbReference type="ARBA" id="ARBA00022723"/>
    </source>
</evidence>
<comment type="cofactor">
    <cofactor evidence="1">
        <name>Zn(2+)</name>
        <dbReference type="ChEBI" id="CHEBI:29105"/>
    </cofactor>
</comment>
<sequence length="782" mass="91626">MSVDCHTAVRFGRLEMVAKRVCTTPACLKAATQIVTYVDQDVDPCDDFFKFACGRYIRESFNGIQSSPLRLLQKRLENELDEITKQPINENDHHLVKLQKELINGCLNESGTPEESLDTFKRMLAELHGWPVVVGHGWREHLFDWKNVVLRLRQKGYFYSMMLEIGVAVDPNDMKEFIVRIDLPNTVLNDNYDRRNYISYMTGVVRMLGAEEQLAEAEMEKVFDFIERLKKIINGNTIKTEEINETETVITTVREFQNQYHEWDWFDFINNILFPAANITYKDKIMFPTKECMKELLNLISKTPKRTQANYIFWKVYQHLHPLITKQLRQAYNNYTFLTYGETCPKERFKLCKEKINELFLPEPTDILYIRKHLPQRKRQKIQELLKMIKSEFKKLLQKTSWMDADTKQKAIEKANAINEIIGTIGNYFNDSILEHYEFIKKKVYQKETFLKMYLNRFKDQIDASYSLIHKPVTNGVSGILHHFLPKSVAFYVANHNTILLPAGILQGIFYDEERPMYLNFGAIGSIIGHELTHGFCKRASNFNKDGQTEKMWTQETERAYEEKTKCIIKNAEDFLLKNTTNRINGFETIEENIADYTGLRVAYSAYEEWVGKNGKEEYLSGLDYTPKQLFWISAVTYNCYELNEKMTRIMLERDNHAINTFRAIEPLRNNEDFAKDFNCLVGSRMNPSINSLCRNSIQRNIAATTCRPPPQKMDYSNHPPTPTTPNGYISCLRTECFVNYVKGMSLRENFLCTLRELYDRREHPKRTARCYKTEALSHVLL</sequence>
<dbReference type="InterPro" id="IPR008753">
    <property type="entry name" value="Peptidase_M13_N"/>
</dbReference>
<keyword evidence="8" id="KW-0482">Metalloprotease</keyword>
<keyword evidence="7" id="KW-0862">Zinc</keyword>
<gene>
    <name evidence="11" type="ORF">ILUMI_21610</name>
</gene>
<name>A0A8K0CFC1_IGNLU</name>
<evidence type="ECO:0000256" key="1">
    <source>
        <dbReference type="ARBA" id="ARBA00001947"/>
    </source>
</evidence>
<evidence type="ECO:0000259" key="9">
    <source>
        <dbReference type="Pfam" id="PF01431"/>
    </source>
</evidence>
<dbReference type="Pfam" id="PF05649">
    <property type="entry name" value="Peptidase_M13_N"/>
    <property type="match status" value="1"/>
</dbReference>
<dbReference type="EMBL" id="VTPC01090156">
    <property type="protein sequence ID" value="KAF2884571.1"/>
    <property type="molecule type" value="Genomic_DNA"/>
</dbReference>
<protein>
    <submittedName>
        <fullName evidence="11">Uncharacterized protein</fullName>
    </submittedName>
</protein>
<comment type="similarity">
    <text evidence="3">Belongs to the peptidase M13 family.</text>
</comment>
<keyword evidence="4" id="KW-0645">Protease</keyword>
<evidence type="ECO:0000256" key="8">
    <source>
        <dbReference type="ARBA" id="ARBA00023049"/>
    </source>
</evidence>
<dbReference type="Proteomes" id="UP000801492">
    <property type="component" value="Unassembled WGS sequence"/>
</dbReference>
<dbReference type="CDD" id="cd08662">
    <property type="entry name" value="M13"/>
    <property type="match status" value="1"/>
</dbReference>
<dbReference type="InterPro" id="IPR000718">
    <property type="entry name" value="Peptidase_M13"/>
</dbReference>
<dbReference type="PANTHER" id="PTHR11733">
    <property type="entry name" value="ZINC METALLOPROTEASE FAMILY M13 NEPRILYSIN-RELATED"/>
    <property type="match status" value="1"/>
</dbReference>
<comment type="caution">
    <text evidence="11">The sequence shown here is derived from an EMBL/GenBank/DDBJ whole genome shotgun (WGS) entry which is preliminary data.</text>
</comment>
<dbReference type="InterPro" id="IPR042089">
    <property type="entry name" value="Peptidase_M13_dom_2"/>
</dbReference>
<organism evidence="11 12">
    <name type="scientific">Ignelater luminosus</name>
    <name type="common">Cucubano</name>
    <name type="synonym">Pyrophorus luminosus</name>
    <dbReference type="NCBI Taxonomy" id="2038154"/>
    <lineage>
        <taxon>Eukaryota</taxon>
        <taxon>Metazoa</taxon>
        <taxon>Ecdysozoa</taxon>
        <taxon>Arthropoda</taxon>
        <taxon>Hexapoda</taxon>
        <taxon>Insecta</taxon>
        <taxon>Pterygota</taxon>
        <taxon>Neoptera</taxon>
        <taxon>Endopterygota</taxon>
        <taxon>Coleoptera</taxon>
        <taxon>Polyphaga</taxon>
        <taxon>Elateriformia</taxon>
        <taxon>Elateroidea</taxon>
        <taxon>Elateridae</taxon>
        <taxon>Agrypninae</taxon>
        <taxon>Pyrophorini</taxon>
        <taxon>Ignelater</taxon>
    </lineage>
</organism>
<dbReference type="InterPro" id="IPR018497">
    <property type="entry name" value="Peptidase_M13_C"/>
</dbReference>
<keyword evidence="5" id="KW-0479">Metal-binding</keyword>
<dbReference type="AlphaFoldDB" id="A0A8K0CFC1"/>
<evidence type="ECO:0000256" key="7">
    <source>
        <dbReference type="ARBA" id="ARBA00022833"/>
    </source>
</evidence>
<dbReference type="SUPFAM" id="SSF55486">
    <property type="entry name" value="Metalloproteases ('zincins'), catalytic domain"/>
    <property type="match status" value="1"/>
</dbReference>
<dbReference type="GO" id="GO:0046872">
    <property type="term" value="F:metal ion binding"/>
    <property type="evidence" value="ECO:0007669"/>
    <property type="project" value="UniProtKB-KW"/>
</dbReference>
<keyword evidence="12" id="KW-1185">Reference proteome</keyword>
<dbReference type="PANTHER" id="PTHR11733:SF224">
    <property type="entry name" value="NEPRILYSIN-2"/>
    <property type="match status" value="1"/>
</dbReference>
<dbReference type="OrthoDB" id="6475849at2759"/>
<dbReference type="Gene3D" id="1.10.1380.10">
    <property type="entry name" value="Neutral endopeptidase , domain2"/>
    <property type="match status" value="1"/>
</dbReference>
<evidence type="ECO:0000313" key="11">
    <source>
        <dbReference type="EMBL" id="KAF2884571.1"/>
    </source>
</evidence>
<dbReference type="Pfam" id="PF01431">
    <property type="entry name" value="Peptidase_M13"/>
    <property type="match status" value="1"/>
</dbReference>
<feature type="domain" description="Peptidase M13 C-terminal" evidence="9">
    <location>
        <begin position="490"/>
        <end position="689"/>
    </location>
</feature>
<dbReference type="Gene3D" id="3.40.390.10">
    <property type="entry name" value="Collagenase (Catalytic Domain)"/>
    <property type="match status" value="1"/>
</dbReference>
<reference evidence="11" key="1">
    <citation type="submission" date="2019-08" db="EMBL/GenBank/DDBJ databases">
        <title>The genome of the North American firefly Photinus pyralis.</title>
        <authorList>
            <consortium name="Photinus pyralis genome working group"/>
            <person name="Fallon T.R."/>
            <person name="Sander Lower S.E."/>
            <person name="Weng J.-K."/>
        </authorList>
    </citation>
    <scope>NUCLEOTIDE SEQUENCE</scope>
    <source>
        <strain evidence="11">TRF0915ILg1</strain>
        <tissue evidence="11">Whole body</tissue>
    </source>
</reference>
<keyword evidence="6" id="KW-0378">Hydrolase</keyword>
<evidence type="ECO:0000259" key="10">
    <source>
        <dbReference type="Pfam" id="PF05649"/>
    </source>
</evidence>
<evidence type="ECO:0000256" key="2">
    <source>
        <dbReference type="ARBA" id="ARBA00004401"/>
    </source>
</evidence>
<dbReference type="GO" id="GO:0016485">
    <property type="term" value="P:protein processing"/>
    <property type="evidence" value="ECO:0007669"/>
    <property type="project" value="TreeGrafter"/>
</dbReference>
<evidence type="ECO:0000256" key="6">
    <source>
        <dbReference type="ARBA" id="ARBA00022801"/>
    </source>
</evidence>
<proteinExistence type="inferred from homology"/>
<dbReference type="GO" id="GO:0004222">
    <property type="term" value="F:metalloendopeptidase activity"/>
    <property type="evidence" value="ECO:0007669"/>
    <property type="project" value="InterPro"/>
</dbReference>
<comment type="subcellular location">
    <subcellularLocation>
        <location evidence="2">Cell membrane</location>
        <topology evidence="2">Single-pass type II membrane protein</topology>
    </subcellularLocation>
</comment>
<feature type="domain" description="Peptidase M13 N-terminal" evidence="10">
    <location>
        <begin position="44"/>
        <end position="423"/>
    </location>
</feature>
<evidence type="ECO:0000256" key="3">
    <source>
        <dbReference type="ARBA" id="ARBA00007357"/>
    </source>
</evidence>
<dbReference type="InterPro" id="IPR024079">
    <property type="entry name" value="MetalloPept_cat_dom_sf"/>
</dbReference>
<evidence type="ECO:0000313" key="12">
    <source>
        <dbReference type="Proteomes" id="UP000801492"/>
    </source>
</evidence>
<dbReference type="PROSITE" id="PS51885">
    <property type="entry name" value="NEPRILYSIN"/>
    <property type="match status" value="1"/>
</dbReference>
<dbReference type="GO" id="GO:0005886">
    <property type="term" value="C:plasma membrane"/>
    <property type="evidence" value="ECO:0007669"/>
    <property type="project" value="UniProtKB-SubCell"/>
</dbReference>